<dbReference type="SUPFAM" id="SSF52266">
    <property type="entry name" value="SGNH hydrolase"/>
    <property type="match status" value="1"/>
</dbReference>
<gene>
    <name evidence="1" type="ORF">DSM106044_04359</name>
</gene>
<reference evidence="1 2" key="1">
    <citation type="journal article" date="2019" name="Anaerobe">
        <title>Detection of Robinsoniella peoriensis in multiple bone samples of a trauma patient.</title>
        <authorList>
            <person name="Schrottner P."/>
            <person name="Hartwich K."/>
            <person name="Bunk B."/>
            <person name="Schober I."/>
            <person name="Helbig S."/>
            <person name="Rudolph W.W."/>
            <person name="Gunzer F."/>
        </authorList>
    </citation>
    <scope>NUCLEOTIDE SEQUENCE [LARGE SCALE GENOMIC DNA]</scope>
    <source>
        <strain evidence="1 2">DSM 106044</strain>
    </source>
</reference>
<accession>A0A4U8Q266</accession>
<name>A0A4U8Q266_9FIRM</name>
<protein>
    <submittedName>
        <fullName evidence="1">Uncharacterized protein</fullName>
    </submittedName>
</protein>
<comment type="caution">
    <text evidence="1">The sequence shown here is derived from an EMBL/GenBank/DDBJ whole genome shotgun (WGS) entry which is preliminary data.</text>
</comment>
<dbReference type="Proteomes" id="UP000306509">
    <property type="component" value="Unassembled WGS sequence"/>
</dbReference>
<dbReference type="EMBL" id="QGQD01000083">
    <property type="protein sequence ID" value="TLC98824.1"/>
    <property type="molecule type" value="Genomic_DNA"/>
</dbReference>
<evidence type="ECO:0000313" key="1">
    <source>
        <dbReference type="EMBL" id="TLC98824.1"/>
    </source>
</evidence>
<dbReference type="AlphaFoldDB" id="A0A4U8Q266"/>
<proteinExistence type="predicted"/>
<evidence type="ECO:0000313" key="2">
    <source>
        <dbReference type="Proteomes" id="UP000306509"/>
    </source>
</evidence>
<keyword evidence="2" id="KW-1185">Reference proteome</keyword>
<organism evidence="1 2">
    <name type="scientific">Robinsoniella peoriensis</name>
    <dbReference type="NCBI Taxonomy" id="180332"/>
    <lineage>
        <taxon>Bacteria</taxon>
        <taxon>Bacillati</taxon>
        <taxon>Bacillota</taxon>
        <taxon>Clostridia</taxon>
        <taxon>Lachnospirales</taxon>
        <taxon>Lachnospiraceae</taxon>
        <taxon>Robinsoniella</taxon>
    </lineage>
</organism>
<sequence>MTKKQAFRTAVFFVLLVGILWGLNSLFVHPAADGTTARYRAFYKEEKENTWDAVYIGNSVVERAWVAPLAWHEHGIAVYSMSTDLQPMNLTVNVLKEVKKKQNVKLAIIDLRGIRESKLIERDYKVRRLTDSMQFSENRFDAINNAFEFAENYRKDETDLDDKISHYIPFLKYHSRWEELSETDFVKPVTKMKGVYEQTAFKIRDKEGPTITNSIGELSETQLKILTDIMNYAKENDIQLLFTAVPTRIGSGDQEHINRAFQIAEENGFPGINFNTEEMYRELGIDFTSDFCDTNHLNSKGARKLTAYLGKYLAENYDFKDKRGDEEYKSWDDAWEEYTVFYDEGWKKADEKRAKKLNKTK</sequence>
<dbReference type="RefSeq" id="WP_138003659.1">
    <property type="nucleotide sequence ID" value="NZ_JBHTNY010000019.1"/>
</dbReference>